<dbReference type="SUPFAM" id="SSF52009">
    <property type="entry name" value="Phosphohistidine domain"/>
    <property type="match status" value="1"/>
</dbReference>
<dbReference type="EC" id="2.7.3.9" evidence="6 17"/>
<evidence type="ECO:0000259" key="23">
    <source>
        <dbReference type="Pfam" id="PF02896"/>
    </source>
</evidence>
<feature type="domain" description="Phosphotransferase system enzyme I N-terminal" evidence="24">
    <location>
        <begin position="4"/>
        <end position="127"/>
    </location>
</feature>
<dbReference type="Pfam" id="PF00391">
    <property type="entry name" value="PEP-utilizers"/>
    <property type="match status" value="1"/>
</dbReference>
<dbReference type="SUPFAM" id="SSF51621">
    <property type="entry name" value="Phosphoenolpyruvate/pyruvate domain"/>
    <property type="match status" value="1"/>
</dbReference>
<keyword evidence="8 17" id="KW-0813">Transport</keyword>
<feature type="domain" description="PEP-utilising enzyme C-terminal" evidence="23">
    <location>
        <begin position="252"/>
        <end position="541"/>
    </location>
</feature>
<comment type="subcellular location">
    <subcellularLocation>
        <location evidence="4 17">Cytoplasm</location>
    </subcellularLocation>
</comment>
<dbReference type="PROSITE" id="PS00742">
    <property type="entry name" value="PEP_ENZYMES_2"/>
    <property type="match status" value="1"/>
</dbReference>
<reference evidence="25" key="1">
    <citation type="submission" date="2021-04" db="EMBL/GenBank/DDBJ databases">
        <title>Sinoanaerobacter chloroacetimidivorans sp. nov., an obligate anaerobic bacterium isolated from anaerobic sludge.</title>
        <authorList>
            <person name="Bao Y."/>
        </authorList>
    </citation>
    <scope>NUCLEOTIDE SEQUENCE</scope>
    <source>
        <strain evidence="25">BAD-6</strain>
    </source>
</reference>
<evidence type="ECO:0000256" key="2">
    <source>
        <dbReference type="ARBA" id="ARBA00001946"/>
    </source>
</evidence>
<comment type="similarity">
    <text evidence="5 17">Belongs to the PEP-utilizing enzyme family.</text>
</comment>
<dbReference type="InterPro" id="IPR000121">
    <property type="entry name" value="PEP_util_C"/>
</dbReference>
<keyword evidence="12 17" id="KW-0598">Phosphotransferase system</keyword>
<feature type="binding site" evidence="19">
    <location>
        <begin position="455"/>
        <end position="456"/>
    </location>
    <ligand>
        <name>phosphoenolpyruvate</name>
        <dbReference type="ChEBI" id="CHEBI:58702"/>
    </ligand>
</feature>
<evidence type="ECO:0000256" key="10">
    <source>
        <dbReference type="ARBA" id="ARBA00022597"/>
    </source>
</evidence>
<comment type="caution">
    <text evidence="25">The sequence shown here is derived from an EMBL/GenBank/DDBJ whole genome shotgun (WGS) entry which is preliminary data.</text>
</comment>
<feature type="active site" description="Proton donor" evidence="18">
    <location>
        <position position="503"/>
    </location>
</feature>
<dbReference type="PRINTS" id="PR01736">
    <property type="entry name" value="PHPHTRNFRASE"/>
</dbReference>
<dbReference type="Gene3D" id="3.50.30.10">
    <property type="entry name" value="Phosphohistidine domain"/>
    <property type="match status" value="1"/>
</dbReference>
<evidence type="ECO:0000256" key="14">
    <source>
        <dbReference type="ARBA" id="ARBA00022777"/>
    </source>
</evidence>
<evidence type="ECO:0000256" key="12">
    <source>
        <dbReference type="ARBA" id="ARBA00022683"/>
    </source>
</evidence>
<gene>
    <name evidence="25" type="primary">ptsP</name>
    <name evidence="25" type="ORF">KCX82_01235</name>
</gene>
<comment type="function">
    <text evidence="3 17">General (non sugar-specific) component of the phosphoenolpyruvate-dependent sugar phosphotransferase system (sugar PTS). This major carbohydrate active-transport system catalyzes the phosphorylation of incoming sugar substrates concomitantly with their translocation across the cell membrane. Enzyme I transfers the phosphoryl group from phosphoenolpyruvate (PEP) to the phosphoryl carrier protein (HPr).</text>
</comment>
<dbReference type="PANTHER" id="PTHR46244">
    <property type="entry name" value="PHOSPHOENOLPYRUVATE-PROTEIN PHOSPHOTRANSFERASE"/>
    <property type="match status" value="1"/>
</dbReference>
<evidence type="ECO:0000256" key="17">
    <source>
        <dbReference type="PIRNR" id="PIRNR000732"/>
    </source>
</evidence>
<dbReference type="InterPro" id="IPR036618">
    <property type="entry name" value="PtsI_HPr-bd_sf"/>
</dbReference>
<dbReference type="PANTHER" id="PTHR46244:SF3">
    <property type="entry name" value="PHOSPHOENOLPYRUVATE-PROTEIN PHOSPHOTRANSFERASE"/>
    <property type="match status" value="1"/>
</dbReference>
<dbReference type="InterPro" id="IPR036637">
    <property type="entry name" value="Phosphohistidine_dom_sf"/>
</dbReference>
<dbReference type="Pfam" id="PF05524">
    <property type="entry name" value="PEP-utilisers_N"/>
    <property type="match status" value="1"/>
</dbReference>
<dbReference type="FunFam" id="3.20.20.60:FF:000007">
    <property type="entry name" value="Phosphoenolpyruvate-protein phosphotransferase"/>
    <property type="match status" value="1"/>
</dbReference>
<feature type="active site" description="Tele-phosphohistidine intermediate" evidence="18">
    <location>
        <position position="190"/>
    </location>
</feature>
<feature type="binding site" evidence="20">
    <location>
        <position position="432"/>
    </location>
    <ligand>
        <name>Mg(2+)</name>
        <dbReference type="ChEBI" id="CHEBI:18420"/>
    </ligand>
</feature>
<reference evidence="25" key="2">
    <citation type="submission" date="2021-04" db="EMBL/GenBank/DDBJ databases">
        <authorList>
            <person name="Liu J."/>
        </authorList>
    </citation>
    <scope>NUCLEOTIDE SEQUENCE</scope>
    <source>
        <strain evidence="25">BAD-6</strain>
    </source>
</reference>
<dbReference type="SUPFAM" id="SSF47831">
    <property type="entry name" value="Enzyme I of the PEP:sugar phosphotransferase system HPr-binding (sub)domain"/>
    <property type="match status" value="1"/>
</dbReference>
<feature type="binding site" evidence="19">
    <location>
        <position position="333"/>
    </location>
    <ligand>
        <name>phosphoenolpyruvate</name>
        <dbReference type="ChEBI" id="CHEBI:58702"/>
    </ligand>
</feature>
<keyword evidence="15 17" id="KW-0460">Magnesium</keyword>
<dbReference type="GO" id="GO:0005737">
    <property type="term" value="C:cytoplasm"/>
    <property type="evidence" value="ECO:0007669"/>
    <property type="project" value="UniProtKB-SubCell"/>
</dbReference>
<dbReference type="GO" id="GO:0008965">
    <property type="term" value="F:phosphoenolpyruvate-protein phosphotransferase activity"/>
    <property type="evidence" value="ECO:0007669"/>
    <property type="project" value="UniProtKB-EC"/>
</dbReference>
<accession>A0A8J8B0C9</accession>
<sequence length="580" mass="64234">MVYSGIAGSEGIAAGKAYVFINNQTEIDMEAVASDAIQTELEKLNEGIELSRTQLIRLKEKVLQEFDESKAQIFEAHRMMLEDPEFAGAIREAITSGSVNAAYAVKKVADSYIAIFEQIEDDYMRERAADIKDVSSRLTRNILGISSWDLLAINSPVIIVAHDLTPSDTAMMNKEYVLGFTTDVGGSTSHTAIMARSLGIPAVLGLGDISSRIKDGDYLIIDGFEGKIIVNPDQEQQAEYEMKISQHRERRKKLQEVASLPAITADGRRIEISCNIGTPEDIHGAAANGGDGIGLFRTEFLYMNSNSLPSEEEQYEQYRKAAVLLQGKPLIIRTLDIGGDKKLPYLRIPEEMNPFLGWRAIRICLERKDIFKTQLRAILRASTEGNILIMFPMISGVGEVREAKKVLEETKEELRRENIKFDENIRVGIMVEIPSAAMTADIIAKEVDFFSIGTNDLCQYALAVDRMNPKVSSLYQPLHPGILRLIKNVIDASHRYGKFTGMCGEMAGTEEACVILLGLGLDEFSMSAAAIPAIKNLVRSVTIKQAEEIADHALTMDTPEEVLEYSRNILNQINKGLLCS</sequence>
<dbReference type="AlphaFoldDB" id="A0A8J8B0C9"/>
<evidence type="ECO:0000256" key="6">
    <source>
        <dbReference type="ARBA" id="ARBA00012232"/>
    </source>
</evidence>
<evidence type="ECO:0000256" key="1">
    <source>
        <dbReference type="ARBA" id="ARBA00000683"/>
    </source>
</evidence>
<evidence type="ECO:0000256" key="18">
    <source>
        <dbReference type="PIRSR" id="PIRSR000732-1"/>
    </source>
</evidence>
<keyword evidence="9 17" id="KW-0963">Cytoplasm</keyword>
<evidence type="ECO:0000256" key="20">
    <source>
        <dbReference type="PIRSR" id="PIRSR000732-3"/>
    </source>
</evidence>
<feature type="domain" description="PEP-utilising enzyme mobile" evidence="22">
    <location>
        <begin position="154"/>
        <end position="226"/>
    </location>
</feature>
<dbReference type="Proteomes" id="UP000675664">
    <property type="component" value="Unassembled WGS sequence"/>
</dbReference>
<feature type="binding site" evidence="19">
    <location>
        <position position="466"/>
    </location>
    <ligand>
        <name>phosphoenolpyruvate</name>
        <dbReference type="ChEBI" id="CHEBI:58702"/>
    </ligand>
</feature>
<dbReference type="InterPro" id="IPR015813">
    <property type="entry name" value="Pyrv/PenolPyrv_kinase-like_dom"/>
</dbReference>
<dbReference type="NCBIfam" id="TIGR01417">
    <property type="entry name" value="PTS_I_fam"/>
    <property type="match status" value="1"/>
</dbReference>
<keyword evidence="10 17" id="KW-0762">Sugar transport</keyword>
<dbReference type="InterPro" id="IPR008731">
    <property type="entry name" value="PTS_EIN"/>
</dbReference>
<dbReference type="PIRSF" id="PIRSF000732">
    <property type="entry name" value="PTS_enzyme_I"/>
    <property type="match status" value="1"/>
</dbReference>
<keyword evidence="13 17" id="KW-0479">Metal-binding</keyword>
<evidence type="ECO:0000256" key="7">
    <source>
        <dbReference type="ARBA" id="ARBA00016544"/>
    </source>
</evidence>
<evidence type="ECO:0000256" key="16">
    <source>
        <dbReference type="ARBA" id="ARBA00033235"/>
    </source>
</evidence>
<evidence type="ECO:0000256" key="13">
    <source>
        <dbReference type="ARBA" id="ARBA00022723"/>
    </source>
</evidence>
<evidence type="ECO:0000256" key="3">
    <source>
        <dbReference type="ARBA" id="ARBA00002728"/>
    </source>
</evidence>
<keyword evidence="21" id="KW-0175">Coiled coil</keyword>
<organism evidence="25 26">
    <name type="scientific">Sinanaerobacter chloroacetimidivorans</name>
    <dbReference type="NCBI Taxonomy" id="2818044"/>
    <lineage>
        <taxon>Bacteria</taxon>
        <taxon>Bacillati</taxon>
        <taxon>Bacillota</taxon>
        <taxon>Clostridia</taxon>
        <taxon>Peptostreptococcales</taxon>
        <taxon>Anaerovoracaceae</taxon>
        <taxon>Sinanaerobacter</taxon>
    </lineage>
</organism>
<evidence type="ECO:0000256" key="15">
    <source>
        <dbReference type="ARBA" id="ARBA00022842"/>
    </source>
</evidence>
<dbReference type="GO" id="GO:0016301">
    <property type="term" value="F:kinase activity"/>
    <property type="evidence" value="ECO:0007669"/>
    <property type="project" value="UniProtKB-KW"/>
</dbReference>
<feature type="coiled-coil region" evidence="21">
    <location>
        <begin position="397"/>
        <end position="424"/>
    </location>
</feature>
<keyword evidence="26" id="KW-1185">Reference proteome</keyword>
<keyword evidence="14 17" id="KW-0418">Kinase</keyword>
<dbReference type="PROSITE" id="PS00370">
    <property type="entry name" value="PEP_ENZYMES_PHOS_SITE"/>
    <property type="match status" value="1"/>
</dbReference>
<dbReference type="InterPro" id="IPR006318">
    <property type="entry name" value="PTS_EI-like"/>
</dbReference>
<feature type="binding site" evidence="19">
    <location>
        <position position="297"/>
    </location>
    <ligand>
        <name>phosphoenolpyruvate</name>
        <dbReference type="ChEBI" id="CHEBI:58702"/>
    </ligand>
</feature>
<protein>
    <recommendedName>
        <fullName evidence="7 17">Phosphoenolpyruvate-protein phosphotransferase</fullName>
        <ecNumber evidence="6 17">2.7.3.9</ecNumber>
    </recommendedName>
    <alternativeName>
        <fullName evidence="16 17">Phosphotransferase system, enzyme I</fullName>
    </alternativeName>
</protein>
<proteinExistence type="inferred from homology"/>
<dbReference type="InterPro" id="IPR040442">
    <property type="entry name" value="Pyrv_kinase-like_dom_sf"/>
</dbReference>
<dbReference type="GO" id="GO:0009401">
    <property type="term" value="P:phosphoenolpyruvate-dependent sugar phosphotransferase system"/>
    <property type="evidence" value="ECO:0007669"/>
    <property type="project" value="UniProtKB-KW"/>
</dbReference>
<dbReference type="InterPro" id="IPR023151">
    <property type="entry name" value="PEP_util_CS"/>
</dbReference>
<dbReference type="InterPro" id="IPR008279">
    <property type="entry name" value="PEP-util_enz_mobile_dom"/>
</dbReference>
<comment type="cofactor">
    <cofactor evidence="2 17 20">
        <name>Mg(2+)</name>
        <dbReference type="ChEBI" id="CHEBI:18420"/>
    </cofactor>
</comment>
<evidence type="ECO:0000256" key="11">
    <source>
        <dbReference type="ARBA" id="ARBA00022679"/>
    </source>
</evidence>
<keyword evidence="11 17" id="KW-0808">Transferase</keyword>
<name>A0A8J8B0C9_9FIRM</name>
<evidence type="ECO:0000256" key="9">
    <source>
        <dbReference type="ARBA" id="ARBA00022490"/>
    </source>
</evidence>
<evidence type="ECO:0000256" key="19">
    <source>
        <dbReference type="PIRSR" id="PIRSR000732-2"/>
    </source>
</evidence>
<evidence type="ECO:0000313" key="26">
    <source>
        <dbReference type="Proteomes" id="UP000675664"/>
    </source>
</evidence>
<dbReference type="InterPro" id="IPR024692">
    <property type="entry name" value="PTS_EI"/>
</dbReference>
<evidence type="ECO:0000256" key="5">
    <source>
        <dbReference type="ARBA" id="ARBA00007837"/>
    </source>
</evidence>
<dbReference type="Pfam" id="PF02896">
    <property type="entry name" value="PEP-utilizers_C"/>
    <property type="match status" value="1"/>
</dbReference>
<dbReference type="Gene3D" id="1.10.274.10">
    <property type="entry name" value="PtsI, HPr-binding domain"/>
    <property type="match status" value="1"/>
</dbReference>
<evidence type="ECO:0000256" key="4">
    <source>
        <dbReference type="ARBA" id="ARBA00004496"/>
    </source>
</evidence>
<evidence type="ECO:0000256" key="21">
    <source>
        <dbReference type="SAM" id="Coils"/>
    </source>
</evidence>
<dbReference type="InterPro" id="IPR050499">
    <property type="entry name" value="PEP-utilizing_PTS_enzyme"/>
</dbReference>
<dbReference type="GO" id="GO:0046872">
    <property type="term" value="F:metal ion binding"/>
    <property type="evidence" value="ECO:0007669"/>
    <property type="project" value="UniProtKB-KW"/>
</dbReference>
<dbReference type="EMBL" id="JAGSND010000001">
    <property type="protein sequence ID" value="MBR0596486.1"/>
    <property type="molecule type" value="Genomic_DNA"/>
</dbReference>
<evidence type="ECO:0000313" key="25">
    <source>
        <dbReference type="EMBL" id="MBR0596486.1"/>
    </source>
</evidence>
<dbReference type="Gene3D" id="3.20.20.60">
    <property type="entry name" value="Phosphoenolpyruvate-binding domains"/>
    <property type="match status" value="1"/>
</dbReference>
<dbReference type="InterPro" id="IPR018274">
    <property type="entry name" value="PEP_util_AS"/>
</dbReference>
<feature type="binding site" evidence="20">
    <location>
        <position position="456"/>
    </location>
    <ligand>
        <name>Mg(2+)</name>
        <dbReference type="ChEBI" id="CHEBI:18420"/>
    </ligand>
</feature>
<evidence type="ECO:0000259" key="24">
    <source>
        <dbReference type="Pfam" id="PF05524"/>
    </source>
</evidence>
<comment type="catalytic activity">
    <reaction evidence="1 17">
        <text>L-histidyl-[protein] + phosphoenolpyruvate = N(pros)-phospho-L-histidyl-[protein] + pyruvate</text>
        <dbReference type="Rhea" id="RHEA:23880"/>
        <dbReference type="Rhea" id="RHEA-COMP:9745"/>
        <dbReference type="Rhea" id="RHEA-COMP:9746"/>
        <dbReference type="ChEBI" id="CHEBI:15361"/>
        <dbReference type="ChEBI" id="CHEBI:29979"/>
        <dbReference type="ChEBI" id="CHEBI:58702"/>
        <dbReference type="ChEBI" id="CHEBI:64837"/>
        <dbReference type="EC" id="2.7.3.9"/>
    </reaction>
</comment>
<evidence type="ECO:0000259" key="22">
    <source>
        <dbReference type="Pfam" id="PF00391"/>
    </source>
</evidence>
<evidence type="ECO:0000256" key="8">
    <source>
        <dbReference type="ARBA" id="ARBA00022448"/>
    </source>
</evidence>